<reference evidence="2" key="1">
    <citation type="journal article" date="2022" name="Int. J. Mol. Sci.">
        <title>Draft Genome of Tanacetum Coccineum: Genomic Comparison of Closely Related Tanacetum-Family Plants.</title>
        <authorList>
            <person name="Yamashiro T."/>
            <person name="Shiraishi A."/>
            <person name="Nakayama K."/>
            <person name="Satake H."/>
        </authorList>
    </citation>
    <scope>NUCLEOTIDE SEQUENCE</scope>
</reference>
<feature type="compositionally biased region" description="Low complexity" evidence="1">
    <location>
        <begin position="17"/>
        <end position="29"/>
    </location>
</feature>
<gene>
    <name evidence="2" type="ORF">Tco_0625729</name>
</gene>
<protein>
    <submittedName>
        <fullName evidence="2">Uncharacterized protein</fullName>
    </submittedName>
</protein>
<organism evidence="2 3">
    <name type="scientific">Tanacetum coccineum</name>
    <dbReference type="NCBI Taxonomy" id="301880"/>
    <lineage>
        <taxon>Eukaryota</taxon>
        <taxon>Viridiplantae</taxon>
        <taxon>Streptophyta</taxon>
        <taxon>Embryophyta</taxon>
        <taxon>Tracheophyta</taxon>
        <taxon>Spermatophyta</taxon>
        <taxon>Magnoliopsida</taxon>
        <taxon>eudicotyledons</taxon>
        <taxon>Gunneridae</taxon>
        <taxon>Pentapetalae</taxon>
        <taxon>asterids</taxon>
        <taxon>campanulids</taxon>
        <taxon>Asterales</taxon>
        <taxon>Asteraceae</taxon>
        <taxon>Asteroideae</taxon>
        <taxon>Anthemideae</taxon>
        <taxon>Anthemidinae</taxon>
        <taxon>Tanacetum</taxon>
    </lineage>
</organism>
<name>A0ABQ4WHJ9_9ASTR</name>
<accession>A0ABQ4WHJ9</accession>
<feature type="region of interest" description="Disordered" evidence="1">
    <location>
        <begin position="111"/>
        <end position="142"/>
    </location>
</feature>
<proteinExistence type="predicted"/>
<reference evidence="2" key="2">
    <citation type="submission" date="2022-01" db="EMBL/GenBank/DDBJ databases">
        <authorList>
            <person name="Yamashiro T."/>
            <person name="Shiraishi A."/>
            <person name="Satake H."/>
            <person name="Nakayama K."/>
        </authorList>
    </citation>
    <scope>NUCLEOTIDE SEQUENCE</scope>
</reference>
<evidence type="ECO:0000256" key="1">
    <source>
        <dbReference type="SAM" id="MobiDB-lite"/>
    </source>
</evidence>
<comment type="caution">
    <text evidence="2">The sequence shown here is derived from an EMBL/GenBank/DDBJ whole genome shotgun (WGS) entry which is preliminary data.</text>
</comment>
<keyword evidence="3" id="KW-1185">Reference proteome</keyword>
<feature type="compositionally biased region" description="Basic and acidic residues" evidence="1">
    <location>
        <begin position="1"/>
        <end position="11"/>
    </location>
</feature>
<evidence type="ECO:0000313" key="3">
    <source>
        <dbReference type="Proteomes" id="UP001151760"/>
    </source>
</evidence>
<evidence type="ECO:0000313" key="2">
    <source>
        <dbReference type="EMBL" id="GJS52367.1"/>
    </source>
</evidence>
<sequence length="142" mass="16310">MEEKKHPEKRTLRPRPVSKSSVKSTMMTSYRSSYKRHDRTKEKEQGRSLSHSKNHKSPAAADRTTSTSGSQWIRFFFNKLAPSVGPKQFTDHMSSLKTLIKQHNEKSETLIEPIRLTFGDEEEGDKAKFGGKRTEEEKDGDL</sequence>
<feature type="region of interest" description="Disordered" evidence="1">
    <location>
        <begin position="1"/>
        <end position="67"/>
    </location>
</feature>
<dbReference type="EMBL" id="BQNB010008651">
    <property type="protein sequence ID" value="GJS52367.1"/>
    <property type="molecule type" value="Genomic_DNA"/>
</dbReference>
<feature type="compositionally biased region" description="Basic and acidic residues" evidence="1">
    <location>
        <begin position="125"/>
        <end position="142"/>
    </location>
</feature>
<dbReference type="Proteomes" id="UP001151760">
    <property type="component" value="Unassembled WGS sequence"/>
</dbReference>